<proteinExistence type="predicted"/>
<dbReference type="Pfam" id="PF05940">
    <property type="entry name" value="NnrS"/>
    <property type="match status" value="1"/>
</dbReference>
<keyword evidence="3" id="KW-1185">Reference proteome</keyword>
<accession>A0A1H8HB93</accession>
<reference evidence="2 3" key="1">
    <citation type="submission" date="2016-10" db="EMBL/GenBank/DDBJ databases">
        <authorList>
            <person name="de Groot N.N."/>
        </authorList>
    </citation>
    <scope>NUCLEOTIDE SEQUENCE [LARGE SCALE GENOMIC DNA]</scope>
    <source>
        <strain evidence="2 3">CGMCC 1.10836</strain>
    </source>
</reference>
<dbReference type="EMBL" id="FOCO01000016">
    <property type="protein sequence ID" value="SEN53513.1"/>
    <property type="molecule type" value="Genomic_DNA"/>
</dbReference>
<feature type="transmembrane region" description="Helical" evidence="1">
    <location>
        <begin position="304"/>
        <end position="323"/>
    </location>
</feature>
<feature type="transmembrane region" description="Helical" evidence="1">
    <location>
        <begin position="116"/>
        <end position="135"/>
    </location>
</feature>
<protein>
    <submittedName>
        <fullName evidence="2">Uncharacterized protein involved in response to NO</fullName>
    </submittedName>
</protein>
<dbReference type="AlphaFoldDB" id="A0A1H8HB93"/>
<keyword evidence="1" id="KW-0472">Membrane</keyword>
<evidence type="ECO:0000256" key="1">
    <source>
        <dbReference type="SAM" id="Phobius"/>
    </source>
</evidence>
<feature type="transmembrane region" description="Helical" evidence="1">
    <location>
        <begin position="90"/>
        <end position="110"/>
    </location>
</feature>
<name>A0A1H8HB93_9RHOB</name>
<dbReference type="RefSeq" id="WP_050519247.1">
    <property type="nucleotide sequence ID" value="NZ_FOCO01000016.1"/>
</dbReference>
<dbReference type="Proteomes" id="UP000183002">
    <property type="component" value="Unassembled WGS sequence"/>
</dbReference>
<dbReference type="STRING" id="1077947.SAMN05216227_101669"/>
<evidence type="ECO:0000313" key="2">
    <source>
        <dbReference type="EMBL" id="SEN53513.1"/>
    </source>
</evidence>
<evidence type="ECO:0000313" key="3">
    <source>
        <dbReference type="Proteomes" id="UP000183002"/>
    </source>
</evidence>
<feature type="transmembrane region" description="Helical" evidence="1">
    <location>
        <begin position="222"/>
        <end position="239"/>
    </location>
</feature>
<feature type="transmembrane region" description="Helical" evidence="1">
    <location>
        <begin position="274"/>
        <end position="298"/>
    </location>
</feature>
<dbReference type="OrthoDB" id="9770040at2"/>
<gene>
    <name evidence="2" type="ORF">SAMN05216227_101669</name>
</gene>
<feature type="transmembrane region" description="Helical" evidence="1">
    <location>
        <begin position="21"/>
        <end position="44"/>
    </location>
</feature>
<feature type="transmembrane region" description="Helical" evidence="1">
    <location>
        <begin position="64"/>
        <end position="83"/>
    </location>
</feature>
<feature type="transmembrane region" description="Helical" evidence="1">
    <location>
        <begin position="147"/>
        <end position="165"/>
    </location>
</feature>
<keyword evidence="1" id="KW-1133">Transmembrane helix</keyword>
<sequence>MTTTADQIRQWRGPAILSFGFRPMFLLAALWATGAMGLWVAMLAGTLTLPSRFDPVTWHAHEFLFGYLSAVIAGFLLTAVPNWTGRLPVVGWRLAGLALLWVAGRVAVAWSSHLPFWLVVVADVAFLGVLGLVVLREIVVGKNWKNLPVLGIVDVLIIANLLFYLDFARGEAAAQGVGLRLGLAAALVLVAVIGGKIIPSFTRNWLAKHNATQMPTLPMQQFDKATILATITALLGWVFAPTHALTGVALAVIALLHIARLARWQGFAAWSEPLVWVLHAAYAFIPLGAAAMATAIFAPHVLSNAAALHVWTAGALGLMTMAVMTRASLGHSGRALLAGWGTTLIYLALVGSVAARVAADVLPDLRDALLNVAAFGWIVCFAGFVLVYGPMLLRAKPDRS</sequence>
<keyword evidence="1" id="KW-0812">Transmembrane</keyword>
<organism evidence="2 3">
    <name type="scientific">Pseudorhodobacter antarcticus</name>
    <dbReference type="NCBI Taxonomy" id="1077947"/>
    <lineage>
        <taxon>Bacteria</taxon>
        <taxon>Pseudomonadati</taxon>
        <taxon>Pseudomonadota</taxon>
        <taxon>Alphaproteobacteria</taxon>
        <taxon>Rhodobacterales</taxon>
        <taxon>Paracoccaceae</taxon>
        <taxon>Pseudorhodobacter</taxon>
    </lineage>
</organism>
<feature type="transmembrane region" description="Helical" evidence="1">
    <location>
        <begin position="374"/>
        <end position="393"/>
    </location>
</feature>
<feature type="transmembrane region" description="Helical" evidence="1">
    <location>
        <begin position="245"/>
        <end position="262"/>
    </location>
</feature>
<feature type="transmembrane region" description="Helical" evidence="1">
    <location>
        <begin position="177"/>
        <end position="201"/>
    </location>
</feature>
<dbReference type="InterPro" id="IPR010266">
    <property type="entry name" value="NnrS"/>
</dbReference>
<feature type="transmembrane region" description="Helical" evidence="1">
    <location>
        <begin position="335"/>
        <end position="354"/>
    </location>
</feature>